<evidence type="ECO:0000259" key="7">
    <source>
        <dbReference type="Pfam" id="PF00107"/>
    </source>
</evidence>
<dbReference type="PANTHER" id="PTHR43161:SF26">
    <property type="entry name" value="GALACTITOL 1-PHOSPHATE 5-DEHYDROGENASE"/>
    <property type="match status" value="1"/>
</dbReference>
<dbReference type="OrthoDB" id="9769198at2"/>
<evidence type="ECO:0000313" key="9">
    <source>
        <dbReference type="EMBL" id="SDL65719.1"/>
    </source>
</evidence>
<feature type="domain" description="Alcohol dehydrogenase-like N-terminal" evidence="8">
    <location>
        <begin position="26"/>
        <end position="137"/>
    </location>
</feature>
<dbReference type="Gene3D" id="3.40.50.720">
    <property type="entry name" value="NAD(P)-binding Rossmann-like Domain"/>
    <property type="match status" value="1"/>
</dbReference>
<keyword evidence="10" id="KW-1185">Reference proteome</keyword>
<evidence type="ECO:0000256" key="5">
    <source>
        <dbReference type="ARBA" id="ARBA00023002"/>
    </source>
</evidence>
<dbReference type="SUPFAM" id="SSF51735">
    <property type="entry name" value="NAD(P)-binding Rossmann-fold domains"/>
    <property type="match status" value="1"/>
</dbReference>
<dbReference type="Gene3D" id="3.90.180.10">
    <property type="entry name" value="Medium-chain alcohol dehydrogenases, catalytic domain"/>
    <property type="match status" value="1"/>
</dbReference>
<accession>A0A1G9LUS9</accession>
<dbReference type="Pfam" id="PF08240">
    <property type="entry name" value="ADH_N"/>
    <property type="match status" value="1"/>
</dbReference>
<evidence type="ECO:0000256" key="4">
    <source>
        <dbReference type="ARBA" id="ARBA00022833"/>
    </source>
</evidence>
<evidence type="ECO:0000313" key="10">
    <source>
        <dbReference type="Proteomes" id="UP000199476"/>
    </source>
</evidence>
<evidence type="ECO:0000259" key="8">
    <source>
        <dbReference type="Pfam" id="PF08240"/>
    </source>
</evidence>
<dbReference type="EMBL" id="FNGO01000007">
    <property type="protein sequence ID" value="SDL65719.1"/>
    <property type="molecule type" value="Genomic_DNA"/>
</dbReference>
<comment type="cofactor">
    <cofactor evidence="1 6">
        <name>Zn(2+)</name>
        <dbReference type="ChEBI" id="CHEBI:29105"/>
    </cofactor>
</comment>
<dbReference type="GO" id="GO:0016491">
    <property type="term" value="F:oxidoreductase activity"/>
    <property type="evidence" value="ECO:0007669"/>
    <property type="project" value="UniProtKB-KW"/>
</dbReference>
<dbReference type="InterPro" id="IPR013154">
    <property type="entry name" value="ADH-like_N"/>
</dbReference>
<feature type="domain" description="Alcohol dehydrogenase-like C-terminal" evidence="7">
    <location>
        <begin position="176"/>
        <end position="304"/>
    </location>
</feature>
<keyword evidence="3 6" id="KW-0479">Metal-binding</keyword>
<dbReference type="PROSITE" id="PS00059">
    <property type="entry name" value="ADH_ZINC"/>
    <property type="match status" value="1"/>
</dbReference>
<protein>
    <submittedName>
        <fullName evidence="9">L-iditol 2-dehydrogenase</fullName>
    </submittedName>
</protein>
<dbReference type="Pfam" id="PF00107">
    <property type="entry name" value="ADH_zinc_N"/>
    <property type="match status" value="1"/>
</dbReference>
<gene>
    <name evidence="9" type="ORF">SAMN04488692_10717</name>
</gene>
<comment type="similarity">
    <text evidence="2 6">Belongs to the zinc-containing alcohol dehydrogenase family.</text>
</comment>
<reference evidence="9 10" key="1">
    <citation type="submission" date="2016-10" db="EMBL/GenBank/DDBJ databases">
        <authorList>
            <person name="de Groot N.N."/>
        </authorList>
    </citation>
    <scope>NUCLEOTIDE SEQUENCE [LARGE SCALE GENOMIC DNA]</scope>
    <source>
        <strain evidence="9 10">SLAS-1</strain>
    </source>
</reference>
<dbReference type="RefSeq" id="WP_089759287.1">
    <property type="nucleotide sequence ID" value="NZ_FNGO01000007.1"/>
</dbReference>
<sequence>MATMKEIELVDIEKFAEKEVEIPEVGPDQVLIEPEIFGICGSDVHSYTGHHPFVDPPIVLGHEYSGIVRKVGENVDDLEIGQRVTSEIVINCGVCHNCRDGRYQICENGKYLGNVGWNGAMAEYLVMYADKVHKLPEELTSQQGAMVEPAAVGIHAVRRSDFQVGDTALVLGAGVIGNLTAQALKAAGASRVIITDVIDDRIEKAKETGCNEALNSADIDLPKWIEDNLGRENLKIIFDCVGIEQTLDTAINIARKGSQIIMVGVPPPTEIPVNMAFVQDRELEIIGSLQYIDKDYIRAINFINDGRLTVEPLITHVLPLGEYEKGFELAGSQDAAQSGRMKVMLEHDWEEQG</sequence>
<evidence type="ECO:0000256" key="6">
    <source>
        <dbReference type="RuleBase" id="RU361277"/>
    </source>
</evidence>
<dbReference type="InterPro" id="IPR013149">
    <property type="entry name" value="ADH-like_C"/>
</dbReference>
<dbReference type="InterPro" id="IPR002328">
    <property type="entry name" value="ADH_Zn_CS"/>
</dbReference>
<dbReference type="STRING" id="321763.SAMN04488692_10717"/>
<dbReference type="InterPro" id="IPR036291">
    <property type="entry name" value="NAD(P)-bd_dom_sf"/>
</dbReference>
<keyword evidence="5" id="KW-0560">Oxidoreductase</keyword>
<evidence type="ECO:0000256" key="3">
    <source>
        <dbReference type="ARBA" id="ARBA00022723"/>
    </source>
</evidence>
<keyword evidence="4 6" id="KW-0862">Zinc</keyword>
<evidence type="ECO:0000256" key="1">
    <source>
        <dbReference type="ARBA" id="ARBA00001947"/>
    </source>
</evidence>
<proteinExistence type="inferred from homology"/>
<evidence type="ECO:0000256" key="2">
    <source>
        <dbReference type="ARBA" id="ARBA00008072"/>
    </source>
</evidence>
<name>A0A1G9LUS9_9FIRM</name>
<dbReference type="AlphaFoldDB" id="A0A1G9LUS9"/>
<organism evidence="9 10">
    <name type="scientific">Halarsenatibacter silvermanii</name>
    <dbReference type="NCBI Taxonomy" id="321763"/>
    <lineage>
        <taxon>Bacteria</taxon>
        <taxon>Bacillati</taxon>
        <taxon>Bacillota</taxon>
        <taxon>Clostridia</taxon>
        <taxon>Halanaerobiales</taxon>
        <taxon>Halarsenatibacteraceae</taxon>
        <taxon>Halarsenatibacter</taxon>
    </lineage>
</organism>
<dbReference type="GO" id="GO:0008270">
    <property type="term" value="F:zinc ion binding"/>
    <property type="evidence" value="ECO:0007669"/>
    <property type="project" value="InterPro"/>
</dbReference>
<dbReference type="InterPro" id="IPR011032">
    <property type="entry name" value="GroES-like_sf"/>
</dbReference>
<dbReference type="SUPFAM" id="SSF50129">
    <property type="entry name" value="GroES-like"/>
    <property type="match status" value="1"/>
</dbReference>
<dbReference type="PANTHER" id="PTHR43161">
    <property type="entry name" value="SORBITOL DEHYDROGENASE"/>
    <property type="match status" value="1"/>
</dbReference>
<dbReference type="Proteomes" id="UP000199476">
    <property type="component" value="Unassembled WGS sequence"/>
</dbReference>